<comment type="caution">
    <text evidence="1">The sequence shown here is derived from an EMBL/GenBank/DDBJ whole genome shotgun (WGS) entry which is preliminary data.</text>
</comment>
<organism evidence="1 2">
    <name type="scientific">Pseudomonas fluorescens</name>
    <dbReference type="NCBI Taxonomy" id="294"/>
    <lineage>
        <taxon>Bacteria</taxon>
        <taxon>Pseudomonadati</taxon>
        <taxon>Pseudomonadota</taxon>
        <taxon>Gammaproteobacteria</taxon>
        <taxon>Pseudomonadales</taxon>
        <taxon>Pseudomonadaceae</taxon>
        <taxon>Pseudomonas</taxon>
    </lineage>
</organism>
<protein>
    <submittedName>
        <fullName evidence="1">Uncharacterized protein</fullName>
    </submittedName>
</protein>
<name>A0A166N845_PSEFL</name>
<dbReference type="OrthoDB" id="5771335at2"/>
<reference evidence="1 2" key="2">
    <citation type="journal article" date="2018" name="Nature">
        <title>Mutant phenotypes for thousands of bacterial genes of unknown function.</title>
        <authorList>
            <person name="Price M.N."/>
            <person name="Wetmore K.M."/>
            <person name="Waters R.J."/>
            <person name="Callaghan M."/>
            <person name="Ray J."/>
            <person name="Liu H."/>
            <person name="Kuehl J.V."/>
            <person name="Melnyk R.A."/>
            <person name="Lamson J.S."/>
            <person name="Suh Y."/>
            <person name="Carlson H.K."/>
            <person name="Esquivel Z."/>
            <person name="Sadeeshkumar H."/>
            <person name="Chakraborty R."/>
            <person name="Zane G.M."/>
            <person name="Rubin B.E."/>
            <person name="Wall J.D."/>
            <person name="Visel A."/>
            <person name="Bristow J."/>
            <person name="Blow M.J."/>
            <person name="Arkin A.P."/>
            <person name="Deutschbauer A.M."/>
        </authorList>
    </citation>
    <scope>NUCLEOTIDE SEQUENCE [LARGE SCALE GENOMIC DNA]</scope>
    <source>
        <strain evidence="1 2">FW300-N1B4</strain>
    </source>
</reference>
<dbReference type="RefSeq" id="WP_008009123.1">
    <property type="nucleotide sequence ID" value="NZ_LUKJ01000003.1"/>
</dbReference>
<evidence type="ECO:0000313" key="1">
    <source>
        <dbReference type="EMBL" id="KZN16885.1"/>
    </source>
</evidence>
<accession>A0A166N845</accession>
<dbReference type="AlphaFoldDB" id="A0A166N845"/>
<proteinExistence type="predicted"/>
<reference evidence="2" key="1">
    <citation type="submission" date="2016-03" db="EMBL/GenBank/DDBJ databases">
        <authorList>
            <person name="Ray J."/>
            <person name="Price M."/>
            <person name="Deutschbauer A."/>
        </authorList>
    </citation>
    <scope>NUCLEOTIDE SEQUENCE [LARGE SCALE GENOMIC DNA]</scope>
    <source>
        <strain evidence="2">FW300-N1B4</strain>
    </source>
</reference>
<dbReference type="EMBL" id="LUKJ01000003">
    <property type="protein sequence ID" value="KZN16885.1"/>
    <property type="molecule type" value="Genomic_DNA"/>
</dbReference>
<sequence>MSDIVKRAVEHWPFVAWLLKRPESEAEYNLLAESRYELLAMMGGEELHPLENLVEIIGDHIEAYDHERRPVPV</sequence>
<gene>
    <name evidence="1" type="ORF">A1D17_12230</name>
</gene>
<dbReference type="Proteomes" id="UP000076489">
    <property type="component" value="Unassembled WGS sequence"/>
</dbReference>
<evidence type="ECO:0000313" key="2">
    <source>
        <dbReference type="Proteomes" id="UP000076489"/>
    </source>
</evidence>